<dbReference type="GO" id="GO:0003676">
    <property type="term" value="F:nucleic acid binding"/>
    <property type="evidence" value="ECO:0007669"/>
    <property type="project" value="InterPro"/>
</dbReference>
<proteinExistence type="predicted"/>
<dbReference type="SMR" id="A0A1S3Z2W5"/>
<dbReference type="OrthoDB" id="1710797at2759"/>
<dbReference type="RefSeq" id="XP_016458769.1">
    <property type="nucleotide sequence ID" value="XM_016603283.1"/>
</dbReference>
<dbReference type="PANTHER" id="PTHR48475:SF1">
    <property type="entry name" value="RNASE H TYPE-1 DOMAIN-CONTAINING PROTEIN"/>
    <property type="match status" value="1"/>
</dbReference>
<name>A0A1S3Z2W5_TOBAC</name>
<protein>
    <recommendedName>
        <fullName evidence="2">Integrase catalytic domain-containing protein</fullName>
    </recommendedName>
</protein>
<dbReference type="STRING" id="4097.A0A1S3Z2W5"/>
<dbReference type="PROSITE" id="PS50994">
    <property type="entry name" value="INTEGRASE"/>
    <property type="match status" value="1"/>
</dbReference>
<dbReference type="InterPro" id="IPR012337">
    <property type="entry name" value="RNaseH-like_sf"/>
</dbReference>
<dbReference type="InterPro" id="IPR001584">
    <property type="entry name" value="Integrase_cat-core"/>
</dbReference>
<feature type="region of interest" description="Disordered" evidence="1">
    <location>
        <begin position="189"/>
        <end position="208"/>
    </location>
</feature>
<dbReference type="OMA" id="CHEANTV"/>
<dbReference type="PANTHER" id="PTHR48475">
    <property type="entry name" value="RIBONUCLEASE H"/>
    <property type="match status" value="1"/>
</dbReference>
<dbReference type="Pfam" id="PF00665">
    <property type="entry name" value="rve"/>
    <property type="match status" value="1"/>
</dbReference>
<feature type="domain" description="Integrase catalytic" evidence="2">
    <location>
        <begin position="1"/>
        <end position="105"/>
    </location>
</feature>
<gene>
    <name evidence="3" type="primary">LOC107782398</name>
</gene>
<dbReference type="SUPFAM" id="SSF53098">
    <property type="entry name" value="Ribonuclease H-like"/>
    <property type="match status" value="1"/>
</dbReference>
<accession>A0A1S3Z2W5</accession>
<organism evidence="3">
    <name type="scientific">Nicotiana tabacum</name>
    <name type="common">Common tobacco</name>
    <dbReference type="NCBI Taxonomy" id="4097"/>
    <lineage>
        <taxon>Eukaryota</taxon>
        <taxon>Viridiplantae</taxon>
        <taxon>Streptophyta</taxon>
        <taxon>Embryophyta</taxon>
        <taxon>Tracheophyta</taxon>
        <taxon>Spermatophyta</taxon>
        <taxon>Magnoliopsida</taxon>
        <taxon>eudicotyledons</taxon>
        <taxon>Gunneridae</taxon>
        <taxon>Pentapetalae</taxon>
        <taxon>asterids</taxon>
        <taxon>lamiids</taxon>
        <taxon>Solanales</taxon>
        <taxon>Solanaceae</taxon>
        <taxon>Nicotianoideae</taxon>
        <taxon>Nicotianeae</taxon>
        <taxon>Nicotiana</taxon>
    </lineage>
</organism>
<reference evidence="3" key="1">
    <citation type="submission" date="2025-08" db="UniProtKB">
        <authorList>
            <consortium name="RefSeq"/>
        </authorList>
    </citation>
    <scope>IDENTIFICATION</scope>
</reference>
<dbReference type="Gene3D" id="3.30.420.10">
    <property type="entry name" value="Ribonuclease H-like superfamily/Ribonuclease H"/>
    <property type="match status" value="1"/>
</dbReference>
<dbReference type="GO" id="GO:0015074">
    <property type="term" value="P:DNA integration"/>
    <property type="evidence" value="ECO:0007669"/>
    <property type="project" value="InterPro"/>
</dbReference>
<dbReference type="PaxDb" id="4097-A0A1S3Z2W5"/>
<dbReference type="InterPro" id="IPR036397">
    <property type="entry name" value="RNaseH_sf"/>
</dbReference>
<dbReference type="KEGG" id="nta:107782398"/>
<evidence type="ECO:0000313" key="3">
    <source>
        <dbReference type="RefSeq" id="XP_016458769.1"/>
    </source>
</evidence>
<dbReference type="AlphaFoldDB" id="A0A1S3Z2W5"/>
<evidence type="ECO:0000259" key="2">
    <source>
        <dbReference type="PROSITE" id="PS50994"/>
    </source>
</evidence>
<feature type="compositionally biased region" description="Basic and acidic residues" evidence="1">
    <location>
        <begin position="189"/>
        <end position="199"/>
    </location>
</feature>
<sequence>MDVIRPIELAALNGHKFILVAIDYFTKWVEAASYKAVNKKVVADFVRDHIICRFGVPESIITGNGANLNNDLMKATCETFKIKHRNSTAYRPQMNGAMEALPSALLGYRTTVRMQTGATPYLLLYGIEVVIPAKVEISSLRIIQEAELSDVDWARSRYEQLALIVGKRMNAVCHGQLYKNRMAKAFNKKPIDPQGDLKKAASQGAKAK</sequence>
<evidence type="ECO:0000256" key="1">
    <source>
        <dbReference type="SAM" id="MobiDB-lite"/>
    </source>
</evidence>